<dbReference type="SUPFAM" id="SSF81296">
    <property type="entry name" value="E set domains"/>
    <property type="match status" value="1"/>
</dbReference>
<sequence length="345" mass="39101">MSAGDEEKEILLGINEMVKEFSRQGKNSTQKVYEGYHEWHVWRKSFKDFAQMLFTWDDAELDDINKAVPVRSKNIDFTTPVQADESMVFFDPVYRQIQFENDEDGKPAGKYPDVIHGIRVTEDNSIEVNLFAPDAKSVSVVLENGTEELLYRSKKNDGYWEKTIGNPAEGFNYVTFMVNGTPVVNPAAPVGFGYNRAVNFAEVSERNFSWHELKKTDHGQIHIHYSCDGDGQVSMNYVYTPAGYGEDNCDTGRVCVLECAADERNFCWIHQGKIANIMDNLSGEGRIKGIMIIMADSTISDDIIGNITAIYGIKDSAQKEWFKKGDNESWTSCRHRFVNLMCGIQ</sequence>
<gene>
    <name evidence="1" type="ORF">DW975_02145</name>
</gene>
<accession>A0A413PKS6</accession>
<protein>
    <submittedName>
        <fullName evidence="1">Uncharacterized protein</fullName>
    </submittedName>
</protein>
<evidence type="ECO:0000313" key="2">
    <source>
        <dbReference type="Proteomes" id="UP000283431"/>
    </source>
</evidence>
<dbReference type="InterPro" id="IPR013783">
    <property type="entry name" value="Ig-like_fold"/>
</dbReference>
<proteinExistence type="predicted"/>
<dbReference type="AlphaFoldDB" id="A0A413PKS6"/>
<organism evidence="1 2">
    <name type="scientific">Agathobacter rectalis</name>
    <dbReference type="NCBI Taxonomy" id="39491"/>
    <lineage>
        <taxon>Bacteria</taxon>
        <taxon>Bacillati</taxon>
        <taxon>Bacillota</taxon>
        <taxon>Clostridia</taxon>
        <taxon>Lachnospirales</taxon>
        <taxon>Lachnospiraceae</taxon>
        <taxon>Agathobacter</taxon>
    </lineage>
</organism>
<dbReference type="EMBL" id="QSEN01000002">
    <property type="protein sequence ID" value="RGZ76629.1"/>
    <property type="molecule type" value="Genomic_DNA"/>
</dbReference>
<comment type="caution">
    <text evidence="1">The sequence shown here is derived from an EMBL/GenBank/DDBJ whole genome shotgun (WGS) entry which is preliminary data.</text>
</comment>
<evidence type="ECO:0000313" key="1">
    <source>
        <dbReference type="EMBL" id="RGZ76629.1"/>
    </source>
</evidence>
<dbReference type="Gene3D" id="2.60.40.10">
    <property type="entry name" value="Immunoglobulins"/>
    <property type="match status" value="1"/>
</dbReference>
<reference evidence="1 2" key="1">
    <citation type="submission" date="2018-08" db="EMBL/GenBank/DDBJ databases">
        <title>A genome reference for cultivated species of the human gut microbiota.</title>
        <authorList>
            <person name="Zou Y."/>
            <person name="Xue W."/>
            <person name="Luo G."/>
        </authorList>
    </citation>
    <scope>NUCLEOTIDE SEQUENCE [LARGE SCALE GENOMIC DNA]</scope>
    <source>
        <strain evidence="1 2">AM48-7</strain>
    </source>
</reference>
<dbReference type="Proteomes" id="UP000283431">
    <property type="component" value="Unassembled WGS sequence"/>
</dbReference>
<dbReference type="Gene3D" id="3.40.50.1820">
    <property type="entry name" value="alpha/beta hydrolase"/>
    <property type="match status" value="2"/>
</dbReference>
<dbReference type="InterPro" id="IPR029058">
    <property type="entry name" value="AB_hydrolase_fold"/>
</dbReference>
<dbReference type="InterPro" id="IPR014756">
    <property type="entry name" value="Ig_E-set"/>
</dbReference>
<name>A0A413PKS6_9FIRM</name>